<protein>
    <submittedName>
        <fullName evidence="2">Uncharacterized protein</fullName>
    </submittedName>
</protein>
<dbReference type="AlphaFoldDB" id="A0A6N7XXT1"/>
<keyword evidence="1" id="KW-0472">Membrane</keyword>
<evidence type="ECO:0000256" key="1">
    <source>
        <dbReference type="SAM" id="Phobius"/>
    </source>
</evidence>
<evidence type="ECO:0000313" key="2">
    <source>
        <dbReference type="EMBL" id="MSU80826.1"/>
    </source>
</evidence>
<keyword evidence="1" id="KW-1133">Transmembrane helix</keyword>
<proteinExistence type="predicted"/>
<dbReference type="EMBL" id="VULP01000001">
    <property type="protein sequence ID" value="MSU80826.1"/>
    <property type="molecule type" value="Genomic_DNA"/>
</dbReference>
<accession>A0A6N7XXT1</accession>
<keyword evidence="1" id="KW-0812">Transmembrane</keyword>
<feature type="transmembrane region" description="Helical" evidence="1">
    <location>
        <begin position="33"/>
        <end position="57"/>
    </location>
</feature>
<comment type="caution">
    <text evidence="2">The sequence shown here is derived from an EMBL/GenBank/DDBJ whole genome shotgun (WGS) entry which is preliminary data.</text>
</comment>
<sequence length="66" mass="7158">MPNRLNQVPVNGFDVAPVGATFVAVTATKGATSIFYCHISLLYHVVGATSATFFSVYQKLVPQKKR</sequence>
<organism evidence="2 3">
    <name type="scientific">Anaerobutyricum soehngenii</name>
    <dbReference type="NCBI Taxonomy" id="105843"/>
    <lineage>
        <taxon>Bacteria</taxon>
        <taxon>Bacillati</taxon>
        <taxon>Bacillota</taxon>
        <taxon>Clostridia</taxon>
        <taxon>Lachnospirales</taxon>
        <taxon>Lachnospiraceae</taxon>
        <taxon>Anaerobutyricum</taxon>
    </lineage>
</organism>
<evidence type="ECO:0000313" key="3">
    <source>
        <dbReference type="Proteomes" id="UP000433359"/>
    </source>
</evidence>
<gene>
    <name evidence="2" type="ORF">FYJ25_00225</name>
</gene>
<dbReference type="Proteomes" id="UP000433359">
    <property type="component" value="Unassembled WGS sequence"/>
</dbReference>
<name>A0A6N7XXT1_9FIRM</name>
<reference evidence="2 3" key="1">
    <citation type="submission" date="2019-08" db="EMBL/GenBank/DDBJ databases">
        <title>In-depth cultivation of the pig gut microbiome towards novel bacterial diversity and tailored functional studies.</title>
        <authorList>
            <person name="Wylensek D."/>
            <person name="Hitch T.C.A."/>
            <person name="Clavel T."/>
        </authorList>
    </citation>
    <scope>NUCLEOTIDE SEQUENCE [LARGE SCALE GENOMIC DNA]</scope>
    <source>
        <strain evidence="2 3">BSM-383-APC-4H</strain>
    </source>
</reference>